<evidence type="ECO:0000313" key="3">
    <source>
        <dbReference type="Proteomes" id="UP001248323"/>
    </source>
</evidence>
<dbReference type="EMBL" id="CP133988">
    <property type="protein sequence ID" value="WNB83668.1"/>
    <property type="molecule type" value="Genomic_DNA"/>
</dbReference>
<proteinExistence type="predicted"/>
<dbReference type="PROSITE" id="PS51257">
    <property type="entry name" value="PROKAR_LIPOPROTEIN"/>
    <property type="match status" value="1"/>
</dbReference>
<dbReference type="AlphaFoldDB" id="A0AAX4AYF6"/>
<reference evidence="2" key="1">
    <citation type="submission" date="2023-09" db="EMBL/GenBank/DDBJ databases">
        <title>Streptococcus_parasanguinius_hifiasm_complete_genome_Zymo_Research_ D6332.</title>
        <authorList>
            <person name="Damerum A."/>
        </authorList>
    </citation>
    <scope>NUCLEOTIDE SEQUENCE</scope>
    <source>
        <strain evidence="2">B-1756</strain>
    </source>
</reference>
<dbReference type="Proteomes" id="UP001248323">
    <property type="component" value="Chromosome"/>
</dbReference>
<feature type="chain" id="PRO_5043948909" evidence="1">
    <location>
        <begin position="23"/>
        <end position="82"/>
    </location>
</feature>
<organism evidence="2 3">
    <name type="scientific">Streptococcus parasanguinis</name>
    <dbReference type="NCBI Taxonomy" id="1318"/>
    <lineage>
        <taxon>Bacteria</taxon>
        <taxon>Bacillati</taxon>
        <taxon>Bacillota</taxon>
        <taxon>Bacilli</taxon>
        <taxon>Lactobacillales</taxon>
        <taxon>Streptococcaceae</taxon>
        <taxon>Streptococcus</taxon>
    </lineage>
</organism>
<evidence type="ECO:0000313" key="2">
    <source>
        <dbReference type="EMBL" id="WNB83668.1"/>
    </source>
</evidence>
<dbReference type="RefSeq" id="WP_003009342.1">
    <property type="nucleotide sequence ID" value="NZ_CP133988.1"/>
</dbReference>
<protein>
    <submittedName>
        <fullName evidence="2">Uncharacterized protein</fullName>
    </submittedName>
</protein>
<sequence>MKYWTKKYWLGTLTILCALLFAGCSTSTTNNSTTSQETTAEKSITLDGTWEMTDVKTTLRKSFVLRGSDPIKYAYAIDDLED</sequence>
<gene>
    <name evidence="2" type="ORF">RDV49_02085</name>
</gene>
<feature type="signal peptide" evidence="1">
    <location>
        <begin position="1"/>
        <end position="22"/>
    </location>
</feature>
<keyword evidence="1" id="KW-0732">Signal</keyword>
<accession>A0AAX4AYF6</accession>
<evidence type="ECO:0000256" key="1">
    <source>
        <dbReference type="SAM" id="SignalP"/>
    </source>
</evidence>
<name>A0AAX4AYF6_STRPA</name>